<proteinExistence type="inferred from homology"/>
<feature type="domain" description="SUF system FeS cluster assembly SufBD N-terminal" evidence="3">
    <location>
        <begin position="22"/>
        <end position="161"/>
    </location>
</feature>
<dbReference type="NCBIfam" id="TIGR01981">
    <property type="entry name" value="sufD"/>
    <property type="match status" value="1"/>
</dbReference>
<accession>A0A1G6TV44</accession>
<dbReference type="InterPro" id="IPR055346">
    <property type="entry name" value="Fe-S_cluster_assembly_SufBD"/>
</dbReference>
<sequence>MSALLESFAQRWAELPAPLRAAADLGEARKAALEAMLADGLPAQRAERWRYTNLRALGQRSYRASAGASVDAALIAHIPRPRLVFVNGWLDTALSDLSDLPVGLSVRALGRVLPEAHARDVAHLGRRYMSADEVFARANAALAVEGAVIEVEADARIEAHLHLVAIGAPESAEAAWHLRHLIDLGANARLILVEHVLGFEAHGHLDNTIAQVHLKPGAELTHARLQSAAEGAQLFARVDAALAAGALYRRVDLELGAALSRLELNAELQGEAAAFVSGGAQLVDAKRAVDVRLAVDHVARDTRCDLRWRGLAAGRGKLSFYGGIRIREGADGTDAELSDRNLLLSDTAEVNTQPVLVIDADEVKAAHGATVGQLDAAALFYLRSRGIPRDEARALLTRAFLVEAIEVGEQSALIETLTDALIARIEGAAL</sequence>
<evidence type="ECO:0000259" key="3">
    <source>
        <dbReference type="Pfam" id="PF19295"/>
    </source>
</evidence>
<dbReference type="EMBL" id="FNAG01000002">
    <property type="protein sequence ID" value="SDD32911.1"/>
    <property type="molecule type" value="Genomic_DNA"/>
</dbReference>
<organism evidence="4 5">
    <name type="scientific">Aquimonas voraii</name>
    <dbReference type="NCBI Taxonomy" id="265719"/>
    <lineage>
        <taxon>Bacteria</taxon>
        <taxon>Pseudomonadati</taxon>
        <taxon>Pseudomonadota</taxon>
        <taxon>Gammaproteobacteria</taxon>
        <taxon>Lysobacterales</taxon>
        <taxon>Lysobacteraceae</taxon>
        <taxon>Aquimonas</taxon>
    </lineage>
</organism>
<dbReference type="SUPFAM" id="SSF101960">
    <property type="entry name" value="Stabilizer of iron transporter SufD"/>
    <property type="match status" value="1"/>
</dbReference>
<dbReference type="Pfam" id="PF19295">
    <property type="entry name" value="SufBD_N"/>
    <property type="match status" value="1"/>
</dbReference>
<dbReference type="RefSeq" id="WP_091239526.1">
    <property type="nucleotide sequence ID" value="NZ_FNAG01000002.1"/>
</dbReference>
<evidence type="ECO:0000313" key="5">
    <source>
        <dbReference type="Proteomes" id="UP000199603"/>
    </source>
</evidence>
<evidence type="ECO:0000256" key="1">
    <source>
        <dbReference type="ARBA" id="ARBA00043967"/>
    </source>
</evidence>
<dbReference type="PANTHER" id="PTHR43575">
    <property type="entry name" value="PROTEIN ABCI7, CHLOROPLASTIC"/>
    <property type="match status" value="1"/>
</dbReference>
<dbReference type="Pfam" id="PF01458">
    <property type="entry name" value="SUFBD_core"/>
    <property type="match status" value="1"/>
</dbReference>
<name>A0A1G6TV44_9GAMM</name>
<dbReference type="STRING" id="265719.SAMN04488509_10218"/>
<feature type="domain" description="SUF system FeS cluster assembly SufBD core" evidence="2">
    <location>
        <begin position="172"/>
        <end position="400"/>
    </location>
</feature>
<keyword evidence="5" id="KW-1185">Reference proteome</keyword>
<evidence type="ECO:0000259" key="2">
    <source>
        <dbReference type="Pfam" id="PF01458"/>
    </source>
</evidence>
<protein>
    <submittedName>
        <fullName evidence="4">Iron-regulated ABC transporter permease protein SufD</fullName>
    </submittedName>
</protein>
<dbReference type="OrthoDB" id="9768262at2"/>
<dbReference type="InterPro" id="IPR011542">
    <property type="entry name" value="SUF_FeS_clus_asmbl_SufD"/>
</dbReference>
<dbReference type="PANTHER" id="PTHR43575:SF1">
    <property type="entry name" value="PROTEIN ABCI7, CHLOROPLASTIC"/>
    <property type="match status" value="1"/>
</dbReference>
<reference evidence="4 5" key="1">
    <citation type="submission" date="2016-10" db="EMBL/GenBank/DDBJ databases">
        <authorList>
            <person name="de Groot N.N."/>
        </authorList>
    </citation>
    <scope>NUCLEOTIDE SEQUENCE [LARGE SCALE GENOMIC DNA]</scope>
    <source>
        <strain evidence="4 5">DSM 16957</strain>
    </source>
</reference>
<dbReference type="Proteomes" id="UP000199603">
    <property type="component" value="Unassembled WGS sequence"/>
</dbReference>
<dbReference type="GO" id="GO:0016226">
    <property type="term" value="P:iron-sulfur cluster assembly"/>
    <property type="evidence" value="ECO:0007669"/>
    <property type="project" value="InterPro"/>
</dbReference>
<dbReference type="InterPro" id="IPR037284">
    <property type="entry name" value="SUF_FeS_clus_asmbl_SufBD_sf"/>
</dbReference>
<dbReference type="AlphaFoldDB" id="A0A1G6TV44"/>
<dbReference type="InterPro" id="IPR000825">
    <property type="entry name" value="SUF_FeS_clus_asmbl_SufBD_core"/>
</dbReference>
<gene>
    <name evidence="4" type="ORF">SAMN04488509_10218</name>
</gene>
<evidence type="ECO:0000313" key="4">
    <source>
        <dbReference type="EMBL" id="SDD32911.1"/>
    </source>
</evidence>
<dbReference type="InterPro" id="IPR045595">
    <property type="entry name" value="SufBD_N"/>
</dbReference>
<comment type="similarity">
    <text evidence="1">Belongs to the iron-sulfur cluster assembly SufBD family.</text>
</comment>